<keyword evidence="1" id="KW-0175">Coiled coil</keyword>
<protein>
    <recommendedName>
        <fullName evidence="4">Transposase (Putative), gypsy type</fullName>
    </recommendedName>
</protein>
<evidence type="ECO:0000313" key="3">
    <source>
        <dbReference type="EMBL" id="GEU65282.1"/>
    </source>
</evidence>
<feature type="compositionally biased region" description="Basic and acidic residues" evidence="2">
    <location>
        <begin position="79"/>
        <end position="89"/>
    </location>
</feature>
<proteinExistence type="predicted"/>
<evidence type="ECO:0008006" key="4">
    <source>
        <dbReference type="Google" id="ProtNLM"/>
    </source>
</evidence>
<feature type="coiled-coil region" evidence="1">
    <location>
        <begin position="234"/>
        <end position="303"/>
    </location>
</feature>
<organism evidence="3">
    <name type="scientific">Tanacetum cinerariifolium</name>
    <name type="common">Dalmatian daisy</name>
    <name type="synonym">Chrysanthemum cinerariifolium</name>
    <dbReference type="NCBI Taxonomy" id="118510"/>
    <lineage>
        <taxon>Eukaryota</taxon>
        <taxon>Viridiplantae</taxon>
        <taxon>Streptophyta</taxon>
        <taxon>Embryophyta</taxon>
        <taxon>Tracheophyta</taxon>
        <taxon>Spermatophyta</taxon>
        <taxon>Magnoliopsida</taxon>
        <taxon>eudicotyledons</taxon>
        <taxon>Gunneridae</taxon>
        <taxon>Pentapetalae</taxon>
        <taxon>asterids</taxon>
        <taxon>campanulids</taxon>
        <taxon>Asterales</taxon>
        <taxon>Asteraceae</taxon>
        <taxon>Asteroideae</taxon>
        <taxon>Anthemideae</taxon>
        <taxon>Anthemidinae</taxon>
        <taxon>Tanacetum</taxon>
    </lineage>
</organism>
<feature type="compositionally biased region" description="Polar residues" evidence="2">
    <location>
        <begin position="16"/>
        <end position="26"/>
    </location>
</feature>
<dbReference type="AlphaFoldDB" id="A0A6L2LY06"/>
<feature type="region of interest" description="Disordered" evidence="2">
    <location>
        <begin position="14"/>
        <end position="173"/>
    </location>
</feature>
<reference evidence="3" key="1">
    <citation type="journal article" date="2019" name="Sci. Rep.">
        <title>Draft genome of Tanacetum cinerariifolium, the natural source of mosquito coil.</title>
        <authorList>
            <person name="Yamashiro T."/>
            <person name="Shiraishi A."/>
            <person name="Satake H."/>
            <person name="Nakayama K."/>
        </authorList>
    </citation>
    <scope>NUCLEOTIDE SEQUENCE</scope>
</reference>
<feature type="compositionally biased region" description="Basic and acidic residues" evidence="2">
    <location>
        <begin position="97"/>
        <end position="106"/>
    </location>
</feature>
<dbReference type="EMBL" id="BKCJ010005170">
    <property type="protein sequence ID" value="GEU65282.1"/>
    <property type="molecule type" value="Genomic_DNA"/>
</dbReference>
<sequence length="512" mass="56074">MTATWVMEMEDLAAATDSSGVPSTIERSPLDFSSEAGPEDQGTMAPEVPLPKDVPTTRGAPEASQPESVVVTVPPVITESRKRSSDRVDANAPLKVLRRDRTDPRPTRSNRGGKSLAAIELGMGSTRPTLVPLSGPADASDPDPLSFANPESSQGTAAAGDPESENTSYASMVGSPEGIYRPEWGYFLELRHLHNDDFLRQYNVNLARQVAIGSQLGLRFEQEAKLLRKSVARVARLDKKIQAREHEIKNLEALLEAKADMKKAAEDKSARLSQELEDMRALFSDLQVNNDRLSQQVATLQEHVSGEEKLKATFEEFKRWMIGHGLRLAVMKCGESLELRQAFADVVSAWIAKGMSEGLRHRVEHRQAQLTLESIEAYGPKTEAKYIAALQALKDRKYPLVDQLEGLKDAPMDVIMAALYLESDTGDDAPQWVRDLRPKMLLADAIAANVSRAKKKKKCRIVCRTHGVGSAHHSRSHGVPVSMPTVIPQGLALLLADAATQTEPDEATLGNL</sequence>
<accession>A0A6L2LY06</accession>
<evidence type="ECO:0000256" key="2">
    <source>
        <dbReference type="SAM" id="MobiDB-lite"/>
    </source>
</evidence>
<name>A0A6L2LY06_TANCI</name>
<evidence type="ECO:0000256" key="1">
    <source>
        <dbReference type="SAM" id="Coils"/>
    </source>
</evidence>
<gene>
    <name evidence="3" type="ORF">Tci_037260</name>
</gene>
<comment type="caution">
    <text evidence="3">The sequence shown here is derived from an EMBL/GenBank/DDBJ whole genome shotgun (WGS) entry which is preliminary data.</text>
</comment>